<keyword evidence="3" id="KW-1185">Reference proteome</keyword>
<dbReference type="Proteomes" id="UP000050277">
    <property type="component" value="Unassembled WGS sequence"/>
</dbReference>
<dbReference type="OrthoDB" id="9792162at2"/>
<dbReference type="GO" id="GO:0016491">
    <property type="term" value="F:oxidoreductase activity"/>
    <property type="evidence" value="ECO:0007669"/>
    <property type="project" value="InterPro"/>
</dbReference>
<dbReference type="STRING" id="70996.SE18_04405"/>
<feature type="domain" description="Enoyl reductase (ER)" evidence="1">
    <location>
        <begin position="10"/>
        <end position="319"/>
    </location>
</feature>
<comment type="caution">
    <text evidence="2">The sequence shown here is derived from an EMBL/GenBank/DDBJ whole genome shotgun (WGS) entry which is preliminary data.</text>
</comment>
<dbReference type="InterPro" id="IPR020843">
    <property type="entry name" value="ER"/>
</dbReference>
<dbReference type="RefSeq" id="WP_054533203.1">
    <property type="nucleotide sequence ID" value="NZ_LGKP01000008.1"/>
</dbReference>
<dbReference type="InterPro" id="IPR036291">
    <property type="entry name" value="NAD(P)-bd_dom_sf"/>
</dbReference>
<dbReference type="EMBL" id="LGKP01000008">
    <property type="protein sequence ID" value="KPL91006.1"/>
    <property type="molecule type" value="Genomic_DNA"/>
</dbReference>
<dbReference type="InterPro" id="IPR002364">
    <property type="entry name" value="Quin_OxRdtase/zeta-crystal_CS"/>
</dbReference>
<dbReference type="InterPro" id="IPR011032">
    <property type="entry name" value="GroES-like_sf"/>
</dbReference>
<dbReference type="SUPFAM" id="SSF50129">
    <property type="entry name" value="GroES-like"/>
    <property type="match status" value="1"/>
</dbReference>
<dbReference type="Pfam" id="PF08240">
    <property type="entry name" value="ADH_N"/>
    <property type="match status" value="1"/>
</dbReference>
<dbReference type="PROSITE" id="PS01162">
    <property type="entry name" value="QOR_ZETA_CRYSTAL"/>
    <property type="match status" value="1"/>
</dbReference>
<dbReference type="Pfam" id="PF13602">
    <property type="entry name" value="ADH_zinc_N_2"/>
    <property type="match status" value="1"/>
</dbReference>
<reference evidence="2 3" key="1">
    <citation type="submission" date="2015-07" db="EMBL/GenBank/DDBJ databases">
        <title>Whole genome sequence of Herpetosiphon geysericola DSM 7119.</title>
        <authorList>
            <person name="Hemp J."/>
            <person name="Ward L.M."/>
            <person name="Pace L.A."/>
            <person name="Fischer W.W."/>
        </authorList>
    </citation>
    <scope>NUCLEOTIDE SEQUENCE [LARGE SCALE GENOMIC DNA]</scope>
    <source>
        <strain evidence="2 3">DSM 7119</strain>
    </source>
</reference>
<gene>
    <name evidence="2" type="ORF">SE18_04405</name>
</gene>
<organism evidence="2 3">
    <name type="scientific">Herpetosiphon geysericola</name>
    <dbReference type="NCBI Taxonomy" id="70996"/>
    <lineage>
        <taxon>Bacteria</taxon>
        <taxon>Bacillati</taxon>
        <taxon>Chloroflexota</taxon>
        <taxon>Chloroflexia</taxon>
        <taxon>Herpetosiphonales</taxon>
        <taxon>Herpetosiphonaceae</taxon>
        <taxon>Herpetosiphon</taxon>
    </lineage>
</organism>
<dbReference type="Gene3D" id="3.40.50.720">
    <property type="entry name" value="NAD(P)-binding Rossmann-like Domain"/>
    <property type="match status" value="1"/>
</dbReference>
<dbReference type="Gene3D" id="3.90.180.10">
    <property type="entry name" value="Medium-chain alcohol dehydrogenases, catalytic domain"/>
    <property type="match status" value="1"/>
</dbReference>
<name>A0A0P6YFQ2_9CHLR</name>
<dbReference type="PATRIC" id="fig|70996.4.peg.5364"/>
<proteinExistence type="predicted"/>
<dbReference type="InterPro" id="IPR013154">
    <property type="entry name" value="ADH-like_N"/>
</dbReference>
<evidence type="ECO:0000259" key="1">
    <source>
        <dbReference type="SMART" id="SM00829"/>
    </source>
</evidence>
<dbReference type="SMART" id="SM00829">
    <property type="entry name" value="PKS_ER"/>
    <property type="match status" value="1"/>
</dbReference>
<dbReference type="PANTHER" id="PTHR44013">
    <property type="entry name" value="ZINC-TYPE ALCOHOL DEHYDROGENASE-LIKE PROTEIN C16A3.02C"/>
    <property type="match status" value="1"/>
</dbReference>
<dbReference type="GO" id="GO:0008270">
    <property type="term" value="F:zinc ion binding"/>
    <property type="evidence" value="ECO:0007669"/>
    <property type="project" value="InterPro"/>
</dbReference>
<dbReference type="InterPro" id="IPR052733">
    <property type="entry name" value="Chloroplast_QOR"/>
</dbReference>
<dbReference type="PANTHER" id="PTHR44013:SF1">
    <property type="entry name" value="ZINC-TYPE ALCOHOL DEHYDROGENASE-LIKE PROTEIN C16A3.02C"/>
    <property type="match status" value="1"/>
</dbReference>
<evidence type="ECO:0000313" key="3">
    <source>
        <dbReference type="Proteomes" id="UP000050277"/>
    </source>
</evidence>
<evidence type="ECO:0000313" key="2">
    <source>
        <dbReference type="EMBL" id="KPL91006.1"/>
    </source>
</evidence>
<dbReference type="CDD" id="cd08267">
    <property type="entry name" value="MDR1"/>
    <property type="match status" value="1"/>
</dbReference>
<protein>
    <submittedName>
        <fullName evidence="2">Alcohol dehydrogenase</fullName>
    </submittedName>
</protein>
<dbReference type="AlphaFoldDB" id="A0A0P6YFQ2"/>
<accession>A0A0P6YFQ2</accession>
<sequence length="331" mass="35300">MQAIIYREYGSADVLQLSDVSRPIPNADQVLINVYVTALNAADWRLMTGKPLPLRFMTGLFKPKQSMLGTDIAGIIEAVGRNVTQFKVGDAVLGNIWGSGASGLSQYICVPEHMLVLKPANVSFEQAAATPMAAVTALQGLRQGHIAAGQNVLIYGASGGAGTFAVQLAKHFGATVTAVASAAKHELMRSLGADQVLDYAKDDFASNGQRYDLILGVNGYRSIFSYKRSLTPKGRYVMLGGDMSQIFQALALGKLLSIGSTKQLSNLTAKTNQADLAKMSFLLANGDIKAVIDRSYPLAEAPAAMRYLQAGHAKGKILIKLHAEQAVEQRG</sequence>
<dbReference type="SUPFAM" id="SSF51735">
    <property type="entry name" value="NAD(P)-binding Rossmann-fold domains"/>
    <property type="match status" value="1"/>
</dbReference>